<dbReference type="VEuPathDB" id="FungiDB:CC1G_12382"/>
<evidence type="ECO:0000259" key="2">
    <source>
        <dbReference type="Pfam" id="PF17800"/>
    </source>
</evidence>
<dbReference type="Proteomes" id="UP000001861">
    <property type="component" value="Unassembled WGS sequence"/>
</dbReference>
<sequence length="190" mass="20054">MSQITWILNLEPGRVYAITPRFGPLTITNAATSLKVVNKRSRSALELAYLPDGSSEEVKSTIASFTVGFSDHAKMEIPLERAKKYSLEILGPNPIDVMGLVSVEKTLKGPPVEAKIFPTGTKVLGNAKPGRSLRPEGSALLSSTTTGKRKNPPAAANAPKNAAAASAKKPRAVSSVLQPAPKAKAKTGRK</sequence>
<feature type="compositionally biased region" description="Low complexity" evidence="1">
    <location>
        <begin position="152"/>
        <end position="167"/>
    </location>
</feature>
<reference evidence="3 4" key="1">
    <citation type="journal article" date="2010" name="Proc. Natl. Acad. Sci. U.S.A.">
        <title>Insights into evolution of multicellular fungi from the assembled chromosomes of the mushroom Coprinopsis cinerea (Coprinus cinereus).</title>
        <authorList>
            <person name="Stajich J.E."/>
            <person name="Wilke S.K."/>
            <person name="Ahren D."/>
            <person name="Au C.H."/>
            <person name="Birren B.W."/>
            <person name="Borodovsky M."/>
            <person name="Burns C."/>
            <person name="Canback B."/>
            <person name="Casselton L.A."/>
            <person name="Cheng C.K."/>
            <person name="Deng J."/>
            <person name="Dietrich F.S."/>
            <person name="Fargo D.C."/>
            <person name="Farman M.L."/>
            <person name="Gathman A.C."/>
            <person name="Goldberg J."/>
            <person name="Guigo R."/>
            <person name="Hoegger P.J."/>
            <person name="Hooker J.B."/>
            <person name="Huggins A."/>
            <person name="James T.Y."/>
            <person name="Kamada T."/>
            <person name="Kilaru S."/>
            <person name="Kodira C."/>
            <person name="Kues U."/>
            <person name="Kupfer D."/>
            <person name="Kwan H.S."/>
            <person name="Lomsadze A."/>
            <person name="Li W."/>
            <person name="Lilly W.W."/>
            <person name="Ma L.J."/>
            <person name="Mackey A.J."/>
            <person name="Manning G."/>
            <person name="Martin F."/>
            <person name="Muraguchi H."/>
            <person name="Natvig D.O."/>
            <person name="Palmerini H."/>
            <person name="Ramesh M.A."/>
            <person name="Rehmeyer C.J."/>
            <person name="Roe B.A."/>
            <person name="Shenoy N."/>
            <person name="Stanke M."/>
            <person name="Ter-Hovhannisyan V."/>
            <person name="Tunlid A."/>
            <person name="Velagapudi R."/>
            <person name="Vision T.J."/>
            <person name="Zeng Q."/>
            <person name="Zolan M.E."/>
            <person name="Pukkila P.J."/>
        </authorList>
    </citation>
    <scope>NUCLEOTIDE SEQUENCE [LARGE SCALE GENOMIC DNA]</scope>
    <source>
        <strain evidence="4">Okayama-7 / 130 / ATCC MYA-4618 / FGSC 9003</strain>
    </source>
</reference>
<dbReference type="EMBL" id="AACS02000012">
    <property type="protein sequence ID" value="EAU87045.1"/>
    <property type="molecule type" value="Genomic_DNA"/>
</dbReference>
<dbReference type="GeneID" id="6011286"/>
<keyword evidence="4" id="KW-1185">Reference proteome</keyword>
<protein>
    <recommendedName>
        <fullName evidence="2">Nucleoplasmin-like domain-containing protein</fullName>
    </recommendedName>
</protein>
<dbReference type="InterPro" id="IPR041232">
    <property type="entry name" value="NPL"/>
</dbReference>
<gene>
    <name evidence="3" type="ORF">CC1G_12382</name>
</gene>
<evidence type="ECO:0000256" key="1">
    <source>
        <dbReference type="SAM" id="MobiDB-lite"/>
    </source>
</evidence>
<proteinExistence type="predicted"/>
<evidence type="ECO:0000313" key="3">
    <source>
        <dbReference type="EMBL" id="EAU87045.1"/>
    </source>
</evidence>
<feature type="region of interest" description="Disordered" evidence="1">
    <location>
        <begin position="123"/>
        <end position="190"/>
    </location>
</feature>
<feature type="domain" description="Nucleoplasmin-like" evidence="2">
    <location>
        <begin position="6"/>
        <end position="100"/>
    </location>
</feature>
<organism evidence="3 4">
    <name type="scientific">Coprinopsis cinerea (strain Okayama-7 / 130 / ATCC MYA-4618 / FGSC 9003)</name>
    <name type="common">Inky cap fungus</name>
    <name type="synonym">Hormographiella aspergillata</name>
    <dbReference type="NCBI Taxonomy" id="240176"/>
    <lineage>
        <taxon>Eukaryota</taxon>
        <taxon>Fungi</taxon>
        <taxon>Dikarya</taxon>
        <taxon>Basidiomycota</taxon>
        <taxon>Agaricomycotina</taxon>
        <taxon>Agaricomycetes</taxon>
        <taxon>Agaricomycetidae</taxon>
        <taxon>Agaricales</taxon>
        <taxon>Agaricineae</taxon>
        <taxon>Psathyrellaceae</taxon>
        <taxon>Coprinopsis</taxon>
    </lineage>
</organism>
<dbReference type="KEGG" id="cci:CC1G_12382"/>
<dbReference type="AlphaFoldDB" id="A8NLS1"/>
<name>A8NLS1_COPC7</name>
<dbReference type="InParanoid" id="A8NLS1"/>
<evidence type="ECO:0000313" key="4">
    <source>
        <dbReference type="Proteomes" id="UP000001861"/>
    </source>
</evidence>
<dbReference type="Pfam" id="PF17800">
    <property type="entry name" value="NPL"/>
    <property type="match status" value="1"/>
</dbReference>
<comment type="caution">
    <text evidence="3">The sequence shown here is derived from an EMBL/GenBank/DDBJ whole genome shotgun (WGS) entry which is preliminary data.</text>
</comment>
<dbReference type="RefSeq" id="XP_001834762.1">
    <property type="nucleotide sequence ID" value="XM_001834710.1"/>
</dbReference>
<accession>A8NLS1</accession>